<evidence type="ECO:0000313" key="8">
    <source>
        <dbReference type="Proteomes" id="UP000002601"/>
    </source>
</evidence>
<sequence length="386" mass="41069">MKEVLAMRKFVAPELVFGVGSSKLAGQYAENFGVSRALIVTDNGIVKCSWVRTVEKSLNDAGIETFIFSDVSENPRDVEVMRGAEFYLENRCDCIIAVGGGSPMDCAKGIGIVTTNNSHILNFEGVDMVDVPGPPLICIPSTAGSSADVSQFAIITDTERDVKISIVSKAMVPDAALIDPELTSTMDAQLTAATGMDALTHAIEAYVSNANSALTDLLALDAIEQVSNNLAAVIKDPGNLELRGKVMLGSMEAGLAFSNAILGAVHAMAHSLGGHLDLPHGECNSILLPYVIRVNFPYVVERYSRIAEKMGVSVAGKTDEQICNELEKAIMALSKAAGIDMSLGDLGLTREEIPKLAEMALKDACMVTNPIELSQEDVEKIYEAAL</sequence>
<name>C6BY63_MARSD</name>
<evidence type="ECO:0000256" key="2">
    <source>
        <dbReference type="ARBA" id="ARBA00007358"/>
    </source>
</evidence>
<dbReference type="FunFam" id="3.40.50.1970:FF:000003">
    <property type="entry name" value="Alcohol dehydrogenase, iron-containing"/>
    <property type="match status" value="1"/>
</dbReference>
<dbReference type="PROSITE" id="PS00060">
    <property type="entry name" value="ADH_IRON_2"/>
    <property type="match status" value="1"/>
</dbReference>
<dbReference type="FunFam" id="1.20.1090.10:FF:000001">
    <property type="entry name" value="Aldehyde-alcohol dehydrogenase"/>
    <property type="match status" value="1"/>
</dbReference>
<evidence type="ECO:0000256" key="4">
    <source>
        <dbReference type="ARBA" id="ARBA00023027"/>
    </source>
</evidence>
<evidence type="ECO:0000259" key="6">
    <source>
        <dbReference type="Pfam" id="PF25137"/>
    </source>
</evidence>
<keyword evidence="8" id="KW-1185">Reference proteome</keyword>
<dbReference type="SUPFAM" id="SSF56796">
    <property type="entry name" value="Dehydroquinate synthase-like"/>
    <property type="match status" value="1"/>
</dbReference>
<dbReference type="Pfam" id="PF00465">
    <property type="entry name" value="Fe-ADH"/>
    <property type="match status" value="1"/>
</dbReference>
<comment type="similarity">
    <text evidence="2">Belongs to the iron-containing alcohol dehydrogenase family.</text>
</comment>
<feature type="domain" description="Alcohol dehydrogenase iron-type/glycerol dehydrogenase GldA" evidence="5">
    <location>
        <begin position="14"/>
        <end position="180"/>
    </location>
</feature>
<dbReference type="KEGG" id="dsa:Desal_2537"/>
<dbReference type="Gene3D" id="1.20.1090.10">
    <property type="entry name" value="Dehydroquinate synthase-like - alpha domain"/>
    <property type="match status" value="1"/>
</dbReference>
<dbReference type="NCBIfam" id="NF041833">
    <property type="entry name" value="Fe_ADH_ErcA"/>
    <property type="match status" value="1"/>
</dbReference>
<feature type="domain" description="Fe-containing alcohol dehydrogenase-like C-terminal" evidence="6">
    <location>
        <begin position="191"/>
        <end position="386"/>
    </location>
</feature>
<dbReference type="STRING" id="526222.Desal_2537"/>
<dbReference type="InterPro" id="IPR018211">
    <property type="entry name" value="ADH_Fe_CS"/>
</dbReference>
<evidence type="ECO:0000313" key="7">
    <source>
        <dbReference type="EMBL" id="ACS80593.1"/>
    </source>
</evidence>
<protein>
    <submittedName>
        <fullName evidence="7">Iron-containing alcohol dehydrogenase</fullName>
    </submittedName>
</protein>
<dbReference type="eggNOG" id="COG1454">
    <property type="taxonomic scope" value="Bacteria"/>
</dbReference>
<proteinExistence type="inferred from homology"/>
<dbReference type="HOGENOM" id="CLU_007207_0_0_7"/>
<evidence type="ECO:0000259" key="5">
    <source>
        <dbReference type="Pfam" id="PF00465"/>
    </source>
</evidence>
<dbReference type="Proteomes" id="UP000002601">
    <property type="component" value="Chromosome"/>
</dbReference>
<dbReference type="CDD" id="cd17814">
    <property type="entry name" value="Fe-ADH-like"/>
    <property type="match status" value="1"/>
</dbReference>
<dbReference type="InterPro" id="IPR039697">
    <property type="entry name" value="Alcohol_dehydrogenase_Fe"/>
</dbReference>
<keyword evidence="3" id="KW-0560">Oxidoreductase</keyword>
<dbReference type="InterPro" id="IPR001670">
    <property type="entry name" value="ADH_Fe/GldA"/>
</dbReference>
<comment type="cofactor">
    <cofactor evidence="1">
        <name>Fe cation</name>
        <dbReference type="ChEBI" id="CHEBI:24875"/>
    </cofactor>
</comment>
<evidence type="ECO:0000256" key="3">
    <source>
        <dbReference type="ARBA" id="ARBA00023002"/>
    </source>
</evidence>
<dbReference type="GO" id="GO:0046872">
    <property type="term" value="F:metal ion binding"/>
    <property type="evidence" value="ECO:0007669"/>
    <property type="project" value="InterPro"/>
</dbReference>
<dbReference type="PANTHER" id="PTHR11496:SF102">
    <property type="entry name" value="ALCOHOL DEHYDROGENASE 4"/>
    <property type="match status" value="1"/>
</dbReference>
<dbReference type="Pfam" id="PF25137">
    <property type="entry name" value="ADH_Fe_C"/>
    <property type="match status" value="1"/>
</dbReference>
<dbReference type="EMBL" id="CP001649">
    <property type="protein sequence ID" value="ACS80593.1"/>
    <property type="molecule type" value="Genomic_DNA"/>
</dbReference>
<dbReference type="GO" id="GO:0004022">
    <property type="term" value="F:alcohol dehydrogenase (NAD+) activity"/>
    <property type="evidence" value="ECO:0007669"/>
    <property type="project" value="TreeGrafter"/>
</dbReference>
<dbReference type="InterPro" id="IPR056798">
    <property type="entry name" value="ADH_Fe_C"/>
</dbReference>
<dbReference type="AlphaFoldDB" id="C6BY63"/>
<organism evidence="7 8">
    <name type="scientific">Maridesulfovibrio salexigens (strain ATCC 14822 / DSM 2638 / NCIMB 8403 / VKM B-1763)</name>
    <name type="common">Desulfovibrio salexigens</name>
    <dbReference type="NCBI Taxonomy" id="526222"/>
    <lineage>
        <taxon>Bacteria</taxon>
        <taxon>Pseudomonadati</taxon>
        <taxon>Thermodesulfobacteriota</taxon>
        <taxon>Desulfovibrionia</taxon>
        <taxon>Desulfovibrionales</taxon>
        <taxon>Desulfovibrionaceae</taxon>
        <taxon>Maridesulfovibrio</taxon>
    </lineage>
</organism>
<reference evidence="7 8" key="1">
    <citation type="submission" date="2009-06" db="EMBL/GenBank/DDBJ databases">
        <title>Complete sequence of Desulfovibrio salexigens DSM 2638.</title>
        <authorList>
            <consortium name="US DOE Joint Genome Institute"/>
            <person name="Lucas S."/>
            <person name="Copeland A."/>
            <person name="Lapidus A."/>
            <person name="Glavina del Rio T."/>
            <person name="Tice H."/>
            <person name="Bruce D."/>
            <person name="Goodwin L."/>
            <person name="Pitluck S."/>
            <person name="Munk A.C."/>
            <person name="Brettin T."/>
            <person name="Detter J.C."/>
            <person name="Han C."/>
            <person name="Tapia R."/>
            <person name="Larimer F."/>
            <person name="Land M."/>
            <person name="Hauser L."/>
            <person name="Kyrpides N."/>
            <person name="Anderson I."/>
            <person name="Wall J.D."/>
            <person name="Arkin A.P."/>
            <person name="Dehal P."/>
            <person name="Chivian D."/>
            <person name="Giles B."/>
            <person name="Hazen T.C."/>
        </authorList>
    </citation>
    <scope>NUCLEOTIDE SEQUENCE [LARGE SCALE GENOMIC DNA]</scope>
    <source>
        <strain evidence="8">ATCC 14822 / DSM 2638 / NCIMB 8403 / VKM B-1763</strain>
    </source>
</reference>
<dbReference type="PANTHER" id="PTHR11496">
    <property type="entry name" value="ALCOHOL DEHYDROGENASE"/>
    <property type="match status" value="1"/>
</dbReference>
<evidence type="ECO:0000256" key="1">
    <source>
        <dbReference type="ARBA" id="ARBA00001962"/>
    </source>
</evidence>
<dbReference type="Gene3D" id="3.40.50.1970">
    <property type="match status" value="1"/>
</dbReference>
<accession>C6BY63</accession>
<gene>
    <name evidence="7" type="ordered locus">Desal_2537</name>
</gene>
<dbReference type="RefSeq" id="WP_015852409.1">
    <property type="nucleotide sequence ID" value="NC_012881.1"/>
</dbReference>
<keyword evidence="4" id="KW-0520">NAD</keyword>